<dbReference type="Proteomes" id="UP000789706">
    <property type="component" value="Unassembled WGS sequence"/>
</dbReference>
<feature type="non-terminal residue" evidence="6">
    <location>
        <position position="1"/>
    </location>
</feature>
<dbReference type="EMBL" id="CAJVPK010005357">
    <property type="protein sequence ID" value="CAG8643774.1"/>
    <property type="molecule type" value="Genomic_DNA"/>
</dbReference>
<accession>A0A9N9DLU0</accession>
<name>A0A9N9DLU0_9GLOM</name>
<comment type="caution">
    <text evidence="6">The sequence shown here is derived from an EMBL/GenBank/DDBJ whole genome shotgun (WGS) entry which is preliminary data.</text>
</comment>
<dbReference type="GO" id="GO:0008270">
    <property type="term" value="F:zinc ion binding"/>
    <property type="evidence" value="ECO:0007669"/>
    <property type="project" value="UniProtKB-KW"/>
</dbReference>
<keyword evidence="5" id="KW-0539">Nucleus</keyword>
<evidence type="ECO:0000256" key="2">
    <source>
        <dbReference type="ARBA" id="ARBA00022723"/>
    </source>
</evidence>
<comment type="subcellular location">
    <subcellularLocation>
        <location evidence="1">Nucleus</location>
    </subcellularLocation>
</comment>
<sequence>TSKGKRSKSVKSTTVVALRSSFVWDFFITESDTELDVIYAICQVKDCTRKYVHHGSTSDYRKHLRDSHDITEASIASKTSEQINALKQPSKQLSITEIFKKPLNPKQQKLLNQEIVKFIIGTRQPLSIVENADFRSFCTALNSQLSIPCINTIKDLIDSSYNHMKNQLKDMTIKSIQYIHLTFDLWSSKAHDSYLGITAHWIDKDFEIYSLVLDIGEIQYPHTAVEISHHVSKVFNDWNLEEKVLIIVTDNGSNVKSAVSRLGKDWIPCVAHTLQLSINKGLKIVDPLITKIKSLIFFLGSDKKRQQLRHAQIICNKIEESETIEIIKPIDIRWSSFYNAL</sequence>
<organism evidence="6 7">
    <name type="scientific">Diversispora eburnea</name>
    <dbReference type="NCBI Taxonomy" id="1213867"/>
    <lineage>
        <taxon>Eukaryota</taxon>
        <taxon>Fungi</taxon>
        <taxon>Fungi incertae sedis</taxon>
        <taxon>Mucoromycota</taxon>
        <taxon>Glomeromycotina</taxon>
        <taxon>Glomeromycetes</taxon>
        <taxon>Diversisporales</taxon>
        <taxon>Diversisporaceae</taxon>
        <taxon>Diversispora</taxon>
    </lineage>
</organism>
<feature type="non-terminal residue" evidence="6">
    <location>
        <position position="341"/>
    </location>
</feature>
<keyword evidence="2" id="KW-0479">Metal-binding</keyword>
<evidence type="ECO:0000256" key="5">
    <source>
        <dbReference type="ARBA" id="ARBA00023242"/>
    </source>
</evidence>
<keyword evidence="7" id="KW-1185">Reference proteome</keyword>
<gene>
    <name evidence="6" type="ORF">DEBURN_LOCUS11248</name>
</gene>
<keyword evidence="4" id="KW-0862">Zinc</keyword>
<dbReference type="OrthoDB" id="2433088at2759"/>
<protein>
    <submittedName>
        <fullName evidence="6">8013_t:CDS:1</fullName>
    </submittedName>
</protein>
<evidence type="ECO:0000256" key="4">
    <source>
        <dbReference type="ARBA" id="ARBA00022833"/>
    </source>
</evidence>
<dbReference type="PANTHER" id="PTHR46481">
    <property type="entry name" value="ZINC FINGER BED DOMAIN-CONTAINING PROTEIN 4"/>
    <property type="match status" value="1"/>
</dbReference>
<evidence type="ECO:0000313" key="6">
    <source>
        <dbReference type="EMBL" id="CAG8643774.1"/>
    </source>
</evidence>
<proteinExistence type="predicted"/>
<dbReference type="InterPro" id="IPR052035">
    <property type="entry name" value="ZnF_BED_domain_contain"/>
</dbReference>
<dbReference type="PANTHER" id="PTHR46481:SF10">
    <property type="entry name" value="ZINC FINGER BED DOMAIN-CONTAINING PROTEIN 39"/>
    <property type="match status" value="1"/>
</dbReference>
<dbReference type="SUPFAM" id="SSF53098">
    <property type="entry name" value="Ribonuclease H-like"/>
    <property type="match status" value="1"/>
</dbReference>
<dbReference type="InterPro" id="IPR012337">
    <property type="entry name" value="RNaseH-like_sf"/>
</dbReference>
<reference evidence="6" key="1">
    <citation type="submission" date="2021-06" db="EMBL/GenBank/DDBJ databases">
        <authorList>
            <person name="Kallberg Y."/>
            <person name="Tangrot J."/>
            <person name="Rosling A."/>
        </authorList>
    </citation>
    <scope>NUCLEOTIDE SEQUENCE</scope>
    <source>
        <strain evidence="6">AZ414A</strain>
    </source>
</reference>
<evidence type="ECO:0000256" key="1">
    <source>
        <dbReference type="ARBA" id="ARBA00004123"/>
    </source>
</evidence>
<evidence type="ECO:0000256" key="3">
    <source>
        <dbReference type="ARBA" id="ARBA00022771"/>
    </source>
</evidence>
<keyword evidence="3" id="KW-0863">Zinc-finger</keyword>
<evidence type="ECO:0000313" key="7">
    <source>
        <dbReference type="Proteomes" id="UP000789706"/>
    </source>
</evidence>
<dbReference type="SUPFAM" id="SSF140996">
    <property type="entry name" value="Hermes dimerisation domain"/>
    <property type="match status" value="1"/>
</dbReference>
<dbReference type="GO" id="GO:0005634">
    <property type="term" value="C:nucleus"/>
    <property type="evidence" value="ECO:0007669"/>
    <property type="project" value="UniProtKB-SubCell"/>
</dbReference>
<dbReference type="AlphaFoldDB" id="A0A9N9DLU0"/>